<proteinExistence type="predicted"/>
<gene>
    <name evidence="2" type="ORF">O3P69_000320</name>
</gene>
<dbReference type="AlphaFoldDB" id="A0AAW0UYT4"/>
<evidence type="ECO:0008006" key="4">
    <source>
        <dbReference type="Google" id="ProtNLM"/>
    </source>
</evidence>
<feature type="transmembrane region" description="Helical" evidence="1">
    <location>
        <begin position="82"/>
        <end position="101"/>
    </location>
</feature>
<keyword evidence="1" id="KW-1133">Transmembrane helix</keyword>
<dbReference type="Gene3D" id="1.20.1070.10">
    <property type="entry name" value="Rhodopsin 7-helix transmembrane proteins"/>
    <property type="match status" value="1"/>
</dbReference>
<organism evidence="2 3">
    <name type="scientific">Scylla paramamosain</name>
    <name type="common">Mud crab</name>
    <dbReference type="NCBI Taxonomy" id="85552"/>
    <lineage>
        <taxon>Eukaryota</taxon>
        <taxon>Metazoa</taxon>
        <taxon>Ecdysozoa</taxon>
        <taxon>Arthropoda</taxon>
        <taxon>Crustacea</taxon>
        <taxon>Multicrustacea</taxon>
        <taxon>Malacostraca</taxon>
        <taxon>Eumalacostraca</taxon>
        <taxon>Eucarida</taxon>
        <taxon>Decapoda</taxon>
        <taxon>Pleocyemata</taxon>
        <taxon>Brachyura</taxon>
        <taxon>Eubrachyura</taxon>
        <taxon>Portunoidea</taxon>
        <taxon>Portunidae</taxon>
        <taxon>Portuninae</taxon>
        <taxon>Scylla</taxon>
    </lineage>
</organism>
<comment type="caution">
    <text evidence="2">The sequence shown here is derived from an EMBL/GenBank/DDBJ whole genome shotgun (WGS) entry which is preliminary data.</text>
</comment>
<evidence type="ECO:0000313" key="3">
    <source>
        <dbReference type="Proteomes" id="UP001487740"/>
    </source>
</evidence>
<accession>A0AAW0UYT4</accession>
<keyword evidence="3" id="KW-1185">Reference proteome</keyword>
<protein>
    <recommendedName>
        <fullName evidence="4">G-protein coupled receptors family 1 profile domain-containing protein</fullName>
    </recommendedName>
</protein>
<reference evidence="2 3" key="1">
    <citation type="submission" date="2023-03" db="EMBL/GenBank/DDBJ databases">
        <title>High-quality genome of Scylla paramamosain provides insights in environmental adaptation.</title>
        <authorList>
            <person name="Zhang L."/>
        </authorList>
    </citation>
    <scope>NUCLEOTIDE SEQUENCE [LARGE SCALE GENOMIC DNA]</scope>
    <source>
        <strain evidence="2">LZ_2023a</strain>
        <tissue evidence="2">Muscle</tissue>
    </source>
</reference>
<feature type="transmembrane region" description="Helical" evidence="1">
    <location>
        <begin position="51"/>
        <end position="76"/>
    </location>
</feature>
<keyword evidence="1" id="KW-0472">Membrane</keyword>
<dbReference type="Proteomes" id="UP001487740">
    <property type="component" value="Unassembled WGS sequence"/>
</dbReference>
<evidence type="ECO:0000256" key="1">
    <source>
        <dbReference type="SAM" id="Phobius"/>
    </source>
</evidence>
<dbReference type="SUPFAM" id="SSF81321">
    <property type="entry name" value="Family A G protein-coupled receptor-like"/>
    <property type="match status" value="1"/>
</dbReference>
<dbReference type="EMBL" id="JARAKH010000005">
    <property type="protein sequence ID" value="KAK8404166.1"/>
    <property type="molecule type" value="Genomic_DNA"/>
</dbReference>
<sequence>MSNCTVDEAMAPWVVAAVVNYSIVCVLGSVGNSCCVWCLLQCKRTKPAIKFQLICVFSVMATCSLITQPIVIFIYYNNTFCLYNISPVVSFSFSVMNSVLLQMERTSFAMVAVNRMVATCWPERHAQWSRLQVVVAVQVGIALYIIPCLAGPRGSHGVQAAP</sequence>
<evidence type="ECO:0000313" key="2">
    <source>
        <dbReference type="EMBL" id="KAK8404166.1"/>
    </source>
</evidence>
<name>A0AAW0UYT4_SCYPA</name>
<keyword evidence="1" id="KW-0812">Transmembrane</keyword>
<feature type="transmembrane region" description="Helical" evidence="1">
    <location>
        <begin position="12"/>
        <end position="39"/>
    </location>
</feature>